<gene>
    <name evidence="1" type="ORF">Micbo1qcDRAFT_161539</name>
</gene>
<accession>A0A136J8Q2</accession>
<evidence type="ECO:0000313" key="1">
    <source>
        <dbReference type="EMBL" id="KXJ93522.1"/>
    </source>
</evidence>
<keyword evidence="2" id="KW-1185">Reference proteome</keyword>
<organism evidence="1 2">
    <name type="scientific">Microdochium bolleyi</name>
    <dbReference type="NCBI Taxonomy" id="196109"/>
    <lineage>
        <taxon>Eukaryota</taxon>
        <taxon>Fungi</taxon>
        <taxon>Dikarya</taxon>
        <taxon>Ascomycota</taxon>
        <taxon>Pezizomycotina</taxon>
        <taxon>Sordariomycetes</taxon>
        <taxon>Xylariomycetidae</taxon>
        <taxon>Xylariales</taxon>
        <taxon>Microdochiaceae</taxon>
        <taxon>Microdochium</taxon>
    </lineage>
</organism>
<dbReference type="AlphaFoldDB" id="A0A136J8Q2"/>
<sequence length="176" mass="19615">MDSSAISTQVTISQRQSTLPSPAENDIVCASAFGVFFDTDILYQSTFGAAGPTDLSVVDVGEWWNIMCYHDLPFLQLLDALRTTLLWPINSPQDSGNALRDNGVFSLQLLFLVSLPRSYLHCLPSFFRAHDESLQSSGALSWELDPFHVLAKAIYRLSNNLVGVWYSSVEDCLLYE</sequence>
<feature type="non-terminal residue" evidence="1">
    <location>
        <position position="176"/>
    </location>
</feature>
<proteinExistence type="predicted"/>
<name>A0A136J8Q2_9PEZI</name>
<dbReference type="Proteomes" id="UP000070501">
    <property type="component" value="Unassembled WGS sequence"/>
</dbReference>
<protein>
    <submittedName>
        <fullName evidence="1">Uncharacterized protein</fullName>
    </submittedName>
</protein>
<dbReference type="InParanoid" id="A0A136J8Q2"/>
<dbReference type="EMBL" id="KQ964248">
    <property type="protein sequence ID" value="KXJ93522.1"/>
    <property type="molecule type" value="Genomic_DNA"/>
</dbReference>
<evidence type="ECO:0000313" key="2">
    <source>
        <dbReference type="Proteomes" id="UP000070501"/>
    </source>
</evidence>
<reference evidence="2" key="1">
    <citation type="submission" date="2016-02" db="EMBL/GenBank/DDBJ databases">
        <title>Draft genome sequence of Microdochium bolleyi, a fungal endophyte of beachgrass.</title>
        <authorList>
            <consortium name="DOE Joint Genome Institute"/>
            <person name="David A.S."/>
            <person name="May G."/>
            <person name="Haridas S."/>
            <person name="Lim J."/>
            <person name="Wang M."/>
            <person name="Labutti K."/>
            <person name="Lipzen A."/>
            <person name="Barry K."/>
            <person name="Grigoriev I.V."/>
        </authorList>
    </citation>
    <scope>NUCLEOTIDE SEQUENCE [LARGE SCALE GENOMIC DNA]</scope>
    <source>
        <strain evidence="2">J235TASD1</strain>
    </source>
</reference>